<accession>A0ABR2TLC8</accession>
<keyword evidence="3" id="KW-1185">Reference proteome</keyword>
<proteinExistence type="predicted"/>
<name>A0ABR2TLC8_9ROSI</name>
<dbReference type="Pfam" id="PF13456">
    <property type="entry name" value="RVT_3"/>
    <property type="match status" value="1"/>
</dbReference>
<reference evidence="2 3" key="1">
    <citation type="journal article" date="2024" name="G3 (Bethesda)">
        <title>Genome assembly of Hibiscus sabdariffa L. provides insights into metabolisms of medicinal natural products.</title>
        <authorList>
            <person name="Kim T."/>
        </authorList>
    </citation>
    <scope>NUCLEOTIDE SEQUENCE [LARGE SCALE GENOMIC DNA]</scope>
    <source>
        <strain evidence="2">TK-2024</strain>
        <tissue evidence="2">Old leaves</tissue>
    </source>
</reference>
<sequence length="95" mass="10536">MDNSNFKIQSDCAEAVKLIKTDNAYMSPISLVRAIAALRQKTWATEITWIPRTSNLPVDMLAKSVDPNSTDFHELAEPPVALIPLLSMDTLHLSL</sequence>
<dbReference type="Proteomes" id="UP001396334">
    <property type="component" value="Unassembled WGS sequence"/>
</dbReference>
<evidence type="ECO:0000313" key="3">
    <source>
        <dbReference type="Proteomes" id="UP001396334"/>
    </source>
</evidence>
<organism evidence="2 3">
    <name type="scientific">Hibiscus sabdariffa</name>
    <name type="common">roselle</name>
    <dbReference type="NCBI Taxonomy" id="183260"/>
    <lineage>
        <taxon>Eukaryota</taxon>
        <taxon>Viridiplantae</taxon>
        <taxon>Streptophyta</taxon>
        <taxon>Embryophyta</taxon>
        <taxon>Tracheophyta</taxon>
        <taxon>Spermatophyta</taxon>
        <taxon>Magnoliopsida</taxon>
        <taxon>eudicotyledons</taxon>
        <taxon>Gunneridae</taxon>
        <taxon>Pentapetalae</taxon>
        <taxon>rosids</taxon>
        <taxon>malvids</taxon>
        <taxon>Malvales</taxon>
        <taxon>Malvaceae</taxon>
        <taxon>Malvoideae</taxon>
        <taxon>Hibiscus</taxon>
    </lineage>
</organism>
<comment type="caution">
    <text evidence="2">The sequence shown here is derived from an EMBL/GenBank/DDBJ whole genome shotgun (WGS) entry which is preliminary data.</text>
</comment>
<evidence type="ECO:0000313" key="2">
    <source>
        <dbReference type="EMBL" id="KAK9038261.1"/>
    </source>
</evidence>
<gene>
    <name evidence="2" type="ORF">V6N11_023141</name>
</gene>
<dbReference type="InterPro" id="IPR002156">
    <property type="entry name" value="RNaseH_domain"/>
</dbReference>
<dbReference type="EMBL" id="JBBPBN010000005">
    <property type="protein sequence ID" value="KAK9038261.1"/>
    <property type="molecule type" value="Genomic_DNA"/>
</dbReference>
<evidence type="ECO:0000259" key="1">
    <source>
        <dbReference type="Pfam" id="PF13456"/>
    </source>
</evidence>
<protein>
    <recommendedName>
        <fullName evidence="1">RNase H type-1 domain-containing protein</fullName>
    </recommendedName>
</protein>
<feature type="domain" description="RNase H type-1" evidence="1">
    <location>
        <begin position="7"/>
        <end position="64"/>
    </location>
</feature>